<evidence type="ECO:0000259" key="6">
    <source>
        <dbReference type="Pfam" id="PF01012"/>
    </source>
</evidence>
<comment type="function">
    <text evidence="4">The electron transfer flavoprotein serves as a specific electron acceptor for other dehydrogenases. It transfers the electrons to the main respiratory chain via ETF-ubiquinone oxidoreductase (ETF dehydrogenase).</text>
</comment>
<dbReference type="SUPFAM" id="SSF52467">
    <property type="entry name" value="DHS-like NAD/FAD-binding domain"/>
    <property type="match status" value="1"/>
</dbReference>
<dbReference type="InterPro" id="IPR001308">
    <property type="entry name" value="ETF_a/FixB"/>
</dbReference>
<dbReference type="RefSeq" id="WP_189879745.1">
    <property type="nucleotide sequence ID" value="NZ_BMWA01000035.1"/>
</dbReference>
<dbReference type="Pfam" id="PF01012">
    <property type="entry name" value="ETF"/>
    <property type="match status" value="1"/>
</dbReference>
<evidence type="ECO:0000313" key="7">
    <source>
        <dbReference type="EMBL" id="MFC7011256.1"/>
    </source>
</evidence>
<dbReference type="InterPro" id="IPR014731">
    <property type="entry name" value="ETF_asu_C"/>
</dbReference>
<gene>
    <name evidence="7" type="ORF">ACFQMH_05915</name>
</gene>
<organism evidence="7 8">
    <name type="scientific">Streptomyces viridiviolaceus</name>
    <dbReference type="NCBI Taxonomy" id="68282"/>
    <lineage>
        <taxon>Bacteria</taxon>
        <taxon>Bacillati</taxon>
        <taxon>Actinomycetota</taxon>
        <taxon>Actinomycetes</taxon>
        <taxon>Kitasatosporales</taxon>
        <taxon>Streptomycetaceae</taxon>
        <taxon>Streptomyces</taxon>
    </lineage>
</organism>
<dbReference type="Pfam" id="PF00766">
    <property type="entry name" value="ETF_alpha"/>
    <property type="match status" value="1"/>
</dbReference>
<dbReference type="InterPro" id="IPR014730">
    <property type="entry name" value="ETF_a/b_N"/>
</dbReference>
<feature type="domain" description="Electron transfer flavoprotein alpha/beta-subunit N-terminal" evidence="6">
    <location>
        <begin position="34"/>
        <end position="153"/>
    </location>
</feature>
<dbReference type="InterPro" id="IPR014729">
    <property type="entry name" value="Rossmann-like_a/b/a_fold"/>
</dbReference>
<comment type="cofactor">
    <cofactor evidence="1">
        <name>FAD</name>
        <dbReference type="ChEBI" id="CHEBI:57692"/>
    </cofactor>
</comment>
<reference evidence="8" key="1">
    <citation type="journal article" date="2019" name="Int. J. Syst. Evol. Microbiol.">
        <title>The Global Catalogue of Microorganisms (GCM) 10K type strain sequencing project: providing services to taxonomists for standard genome sequencing and annotation.</title>
        <authorList>
            <consortium name="The Broad Institute Genomics Platform"/>
            <consortium name="The Broad Institute Genome Sequencing Center for Infectious Disease"/>
            <person name="Wu L."/>
            <person name="Ma J."/>
        </authorList>
    </citation>
    <scope>NUCLEOTIDE SEQUENCE [LARGE SCALE GENOMIC DNA]</scope>
    <source>
        <strain evidence="8">JCM 4855</strain>
    </source>
</reference>
<dbReference type="PANTHER" id="PTHR43153:SF1">
    <property type="entry name" value="ELECTRON TRANSFER FLAVOPROTEIN SUBUNIT ALPHA, MITOCHONDRIAL"/>
    <property type="match status" value="1"/>
</dbReference>
<dbReference type="Proteomes" id="UP001596409">
    <property type="component" value="Unassembled WGS sequence"/>
</dbReference>
<dbReference type="Gene3D" id="3.40.50.620">
    <property type="entry name" value="HUPs"/>
    <property type="match status" value="1"/>
</dbReference>
<comment type="subunit">
    <text evidence="3">Heterodimer of an alpha and a beta subunit.</text>
</comment>
<evidence type="ECO:0000256" key="1">
    <source>
        <dbReference type="ARBA" id="ARBA00001974"/>
    </source>
</evidence>
<evidence type="ECO:0000256" key="2">
    <source>
        <dbReference type="ARBA" id="ARBA00005817"/>
    </source>
</evidence>
<comment type="similarity">
    <text evidence="2">Belongs to the ETF alpha-subunit/FixB family.</text>
</comment>
<proteinExistence type="inferred from homology"/>
<dbReference type="EMBL" id="JBHSYM010000010">
    <property type="protein sequence ID" value="MFC7011256.1"/>
    <property type="molecule type" value="Genomic_DNA"/>
</dbReference>
<evidence type="ECO:0000313" key="8">
    <source>
        <dbReference type="Proteomes" id="UP001596409"/>
    </source>
</evidence>
<dbReference type="Gene3D" id="3.40.50.1220">
    <property type="entry name" value="TPP-binding domain"/>
    <property type="match status" value="1"/>
</dbReference>
<evidence type="ECO:0000256" key="3">
    <source>
        <dbReference type="ARBA" id="ARBA00011355"/>
    </source>
</evidence>
<dbReference type="SUPFAM" id="SSF52402">
    <property type="entry name" value="Adenine nucleotide alpha hydrolases-like"/>
    <property type="match status" value="1"/>
</dbReference>
<comment type="caution">
    <text evidence="7">The sequence shown here is derived from an EMBL/GenBank/DDBJ whole genome shotgun (WGS) entry which is preliminary data.</text>
</comment>
<protein>
    <submittedName>
        <fullName evidence="7">Mycofactocin-associated electron transfer flavoprotein alpha subunit</fullName>
    </submittedName>
</protein>
<dbReference type="NCBIfam" id="NF038209">
    <property type="entry name" value="mft_etfA"/>
    <property type="match status" value="1"/>
</dbReference>
<evidence type="ECO:0000259" key="5">
    <source>
        <dbReference type="Pfam" id="PF00766"/>
    </source>
</evidence>
<name>A0ABW2DTT1_9ACTN</name>
<feature type="domain" description="Electron transfer flavoprotein alpha subunit C-terminal" evidence="5">
    <location>
        <begin position="194"/>
        <end position="277"/>
    </location>
</feature>
<evidence type="ECO:0000256" key="4">
    <source>
        <dbReference type="ARBA" id="ARBA00025649"/>
    </source>
</evidence>
<dbReference type="PANTHER" id="PTHR43153">
    <property type="entry name" value="ELECTRON TRANSFER FLAVOPROTEIN ALPHA"/>
    <property type="match status" value="1"/>
</dbReference>
<accession>A0ABW2DTT1</accession>
<sequence length="322" mass="32257">MKGSTGALGTAVAVVVVRDGLPPLGADEAVAEAGGDVLLVGTGTGAATARLTAARRAWTAEAPRGVAPPGPAAIAAALRPHLEPVRVVVLPASPDGRDLAPRLAAVLDRPLLAGAIEVTSRGADVLRWGDRTLLTLTSDGPFVATLVPGVRGVEPVPDGGRGPGVADLPVDWTAAPRDATCEDVFAPPPDTTHLSEAPRIVGAGAGLGRGALSGPEAMVLLGRFADAVGASVGATRVVTDAGWTGHERQVGTTGVVVDPDLYIAFGVSGAAQHVGGLGSPRDVISVNTDPYCPMTARADLGVVADAAAVLEEMTRKLGGHRD</sequence>
<keyword evidence="8" id="KW-1185">Reference proteome</keyword>
<dbReference type="InterPro" id="IPR029035">
    <property type="entry name" value="DHS-like_NAD/FAD-binding_dom"/>
</dbReference>